<evidence type="ECO:0000256" key="10">
    <source>
        <dbReference type="ARBA" id="ARBA00023098"/>
    </source>
</evidence>
<evidence type="ECO:0000259" key="15">
    <source>
        <dbReference type="Pfam" id="PF00501"/>
    </source>
</evidence>
<dbReference type="Pfam" id="PF00501">
    <property type="entry name" value="AMP-binding"/>
    <property type="match status" value="1"/>
</dbReference>
<evidence type="ECO:0000256" key="9">
    <source>
        <dbReference type="ARBA" id="ARBA00022842"/>
    </source>
</evidence>
<protein>
    <recommendedName>
        <fullName evidence="13">Long-chain-fatty-acid--CoA ligase</fullName>
        <ecNumber evidence="12">6.2.1.3</ecNumber>
    </recommendedName>
    <alternativeName>
        <fullName evidence="14">Long-chain acyl-CoA synthetase</fullName>
    </alternativeName>
</protein>
<keyword evidence="18" id="KW-1185">Reference proteome</keyword>
<comment type="similarity">
    <text evidence="4">Belongs to the ATP-dependent AMP-binding enzyme family.</text>
</comment>
<evidence type="ECO:0000256" key="3">
    <source>
        <dbReference type="ARBA" id="ARBA00005005"/>
    </source>
</evidence>
<proteinExistence type="inferred from homology"/>
<dbReference type="InterPro" id="IPR000873">
    <property type="entry name" value="AMP-dep_synth/lig_dom"/>
</dbReference>
<evidence type="ECO:0000256" key="2">
    <source>
        <dbReference type="ARBA" id="ARBA00004170"/>
    </source>
</evidence>
<evidence type="ECO:0000256" key="4">
    <source>
        <dbReference type="ARBA" id="ARBA00006432"/>
    </source>
</evidence>
<evidence type="ECO:0000313" key="18">
    <source>
        <dbReference type="Proteomes" id="UP000256373"/>
    </source>
</evidence>
<evidence type="ECO:0000256" key="14">
    <source>
        <dbReference type="ARBA" id="ARBA00042773"/>
    </source>
</evidence>
<dbReference type="EC" id="6.2.1.3" evidence="12"/>
<feature type="domain" description="AMP-binding enzyme C-terminal" evidence="16">
    <location>
        <begin position="483"/>
        <end position="557"/>
    </location>
</feature>
<dbReference type="InterPro" id="IPR050237">
    <property type="entry name" value="ATP-dep_AMP-bd_enzyme"/>
</dbReference>
<keyword evidence="10" id="KW-0443">Lipid metabolism</keyword>
<dbReference type="PANTHER" id="PTHR43767:SF8">
    <property type="entry name" value="LONG-CHAIN-FATTY-ACID--COA LIGASE"/>
    <property type="match status" value="1"/>
</dbReference>
<comment type="subcellular location">
    <subcellularLocation>
        <location evidence="2">Membrane</location>
        <topology evidence="2">Peripheral membrane protein</topology>
    </subcellularLocation>
</comment>
<feature type="domain" description="AMP-dependent synthetase/ligase" evidence="15">
    <location>
        <begin position="38"/>
        <end position="429"/>
    </location>
</feature>
<name>A0A3D8Y8W1_9BACT</name>
<evidence type="ECO:0000256" key="12">
    <source>
        <dbReference type="ARBA" id="ARBA00026121"/>
    </source>
</evidence>
<keyword evidence="11" id="KW-0472">Membrane</keyword>
<comment type="caution">
    <text evidence="17">The sequence shown here is derived from an EMBL/GenBank/DDBJ whole genome shotgun (WGS) entry which is preliminary data.</text>
</comment>
<dbReference type="FunFam" id="3.30.300.30:FF:000006">
    <property type="entry name" value="Long-chain-fatty-acid--CoA ligase FadD"/>
    <property type="match status" value="1"/>
</dbReference>
<dbReference type="GO" id="GO:0016020">
    <property type="term" value="C:membrane"/>
    <property type="evidence" value="ECO:0007669"/>
    <property type="project" value="UniProtKB-SubCell"/>
</dbReference>
<organism evidence="17 18">
    <name type="scientific">Dyadobacter luteus</name>
    <dbReference type="NCBI Taxonomy" id="2259619"/>
    <lineage>
        <taxon>Bacteria</taxon>
        <taxon>Pseudomonadati</taxon>
        <taxon>Bacteroidota</taxon>
        <taxon>Cytophagia</taxon>
        <taxon>Cytophagales</taxon>
        <taxon>Spirosomataceae</taxon>
        <taxon>Dyadobacter</taxon>
    </lineage>
</organism>
<comment type="cofactor">
    <cofactor evidence="1">
        <name>Mg(2+)</name>
        <dbReference type="ChEBI" id="CHEBI:18420"/>
    </cofactor>
</comment>
<comment type="pathway">
    <text evidence="3">Lipid metabolism; fatty acid beta-oxidation.</text>
</comment>
<evidence type="ECO:0000256" key="11">
    <source>
        <dbReference type="ARBA" id="ARBA00023136"/>
    </source>
</evidence>
<evidence type="ECO:0000256" key="1">
    <source>
        <dbReference type="ARBA" id="ARBA00001946"/>
    </source>
</evidence>
<evidence type="ECO:0000256" key="13">
    <source>
        <dbReference type="ARBA" id="ARBA00039545"/>
    </source>
</evidence>
<dbReference type="PROSITE" id="PS00455">
    <property type="entry name" value="AMP_BINDING"/>
    <property type="match status" value="1"/>
</dbReference>
<dbReference type="OrthoDB" id="9778383at2"/>
<dbReference type="Pfam" id="PF13193">
    <property type="entry name" value="AMP-binding_C"/>
    <property type="match status" value="1"/>
</dbReference>
<dbReference type="GO" id="GO:0004467">
    <property type="term" value="F:long-chain fatty acid-CoA ligase activity"/>
    <property type="evidence" value="ECO:0007669"/>
    <property type="project" value="UniProtKB-EC"/>
</dbReference>
<dbReference type="SUPFAM" id="SSF56801">
    <property type="entry name" value="Acetyl-CoA synthetase-like"/>
    <property type="match status" value="1"/>
</dbReference>
<accession>A0A3D8Y8W1</accession>
<dbReference type="Gene3D" id="2.30.38.10">
    <property type="entry name" value="Luciferase, Domain 3"/>
    <property type="match status" value="1"/>
</dbReference>
<dbReference type="Proteomes" id="UP000256373">
    <property type="component" value="Unassembled WGS sequence"/>
</dbReference>
<dbReference type="Gene3D" id="3.30.300.30">
    <property type="match status" value="1"/>
</dbReference>
<keyword evidence="5 17" id="KW-0436">Ligase</keyword>
<dbReference type="InterPro" id="IPR020845">
    <property type="entry name" value="AMP-binding_CS"/>
</dbReference>
<reference evidence="17 18" key="1">
    <citation type="submission" date="2018-07" db="EMBL/GenBank/DDBJ databases">
        <title>Dyadobacter roseus sp. nov., isolated from rose rhizosphere soil.</title>
        <authorList>
            <person name="Chen L."/>
        </authorList>
    </citation>
    <scope>NUCLEOTIDE SEQUENCE [LARGE SCALE GENOMIC DNA]</scope>
    <source>
        <strain evidence="17 18">RS19</strain>
    </source>
</reference>
<evidence type="ECO:0000256" key="7">
    <source>
        <dbReference type="ARBA" id="ARBA00022832"/>
    </source>
</evidence>
<evidence type="ECO:0000259" key="16">
    <source>
        <dbReference type="Pfam" id="PF13193"/>
    </source>
</evidence>
<keyword evidence="7" id="KW-0276">Fatty acid metabolism</keyword>
<dbReference type="Gene3D" id="3.40.50.980">
    <property type="match status" value="2"/>
</dbReference>
<sequence length="573" mass="63280">MMTSISKDTYPWLTHYPDGVPYDINPDAYTSLLDLIENSFSSFPDNQAYTNMGKTITFGELDELSGNFAAYLQSIGMKKGDRIAIQMPNVLQYPVVMFGALRAGLVIVNTNPLYTSREMLHQFNDSGAKAIVIMANFASNLQKIVASTNLEHIIVTEIGDFLGFPKRLIVNAVVKYVKKMVPPYQLPKVTSLNTALSQGKGVTYQRPNVSGIDIAFIQYTGGTTGVSKGAMLTHRNLIANVEAVNEWLMSKMKDSDHEGPMSMVAALPLYHVFAMTINALCGIKWGALNVLITNPRDIPGFVKELKKYKVNIFPGLNTLFNGLLNNPDFKDIDFSGLKITIAGGMALQKVVATKWEEVTGCVLVEGYGLSETSPVLSVSPLNGKHRNGTIGIPIPSTVMRILGDDDKWVELGEKGEICAKGPQIMLGYYNRPDETAKVIFEDESGRWFRTGDIGIEDTDGFFKIVDRKKDMILVSGFNVYPNEIEGVIAQCPGVLEVACVGIPDDKTGEMVKVFIVKKDPALTEQQVKTFCKENLTAYKCPKQIEFRDELPKTNVGKILRRALRDEELAKTAK</sequence>
<dbReference type="EMBL" id="QNUL01000017">
    <property type="protein sequence ID" value="REA59077.1"/>
    <property type="molecule type" value="Genomic_DNA"/>
</dbReference>
<keyword evidence="8" id="KW-0067">ATP-binding</keyword>
<dbReference type="AlphaFoldDB" id="A0A3D8Y8W1"/>
<evidence type="ECO:0000313" key="17">
    <source>
        <dbReference type="EMBL" id="REA59077.1"/>
    </source>
</evidence>
<dbReference type="FunFam" id="3.40.50.12780:FF:000003">
    <property type="entry name" value="Long-chain-fatty-acid--CoA ligase FadD"/>
    <property type="match status" value="1"/>
</dbReference>
<gene>
    <name evidence="17" type="ORF">DSL64_19165</name>
</gene>
<keyword evidence="9" id="KW-0460">Magnesium</keyword>
<evidence type="ECO:0000256" key="8">
    <source>
        <dbReference type="ARBA" id="ARBA00022840"/>
    </source>
</evidence>
<evidence type="ECO:0000256" key="6">
    <source>
        <dbReference type="ARBA" id="ARBA00022741"/>
    </source>
</evidence>
<evidence type="ECO:0000256" key="5">
    <source>
        <dbReference type="ARBA" id="ARBA00022598"/>
    </source>
</evidence>
<dbReference type="GO" id="GO:0005524">
    <property type="term" value="F:ATP binding"/>
    <property type="evidence" value="ECO:0007669"/>
    <property type="project" value="UniProtKB-KW"/>
</dbReference>
<dbReference type="InterPro" id="IPR045851">
    <property type="entry name" value="AMP-bd_C_sf"/>
</dbReference>
<keyword evidence="6" id="KW-0547">Nucleotide-binding</keyword>
<dbReference type="PANTHER" id="PTHR43767">
    <property type="entry name" value="LONG-CHAIN-FATTY-ACID--COA LIGASE"/>
    <property type="match status" value="1"/>
</dbReference>
<dbReference type="InterPro" id="IPR025110">
    <property type="entry name" value="AMP-bd_C"/>
</dbReference>
<dbReference type="CDD" id="cd05936">
    <property type="entry name" value="FC-FACS_FadD_like"/>
    <property type="match status" value="1"/>
</dbReference>